<dbReference type="OMA" id="QRVTECK"/>
<dbReference type="PANTHER" id="PTHR11132">
    <property type="entry name" value="SOLUTE CARRIER FAMILY 35"/>
    <property type="match status" value="1"/>
</dbReference>
<sequence>MSSPDQLEAKEFSSHVVGRRNTLHLVPDPAAAMGEFHDKKAAFSLRSTEGKVAACIAAWYVISLVTLWTNRYVVAKLRVDSNLLSLAQLGMSVVGGLGSELYLVGWTVCKRGLRKVLDDGLKDMVLLAGVRILTVLLGLTALKYIAVSFTQHVVTLWIVFLTYLSIHRFSSETIKSSAPFFTVVLTYFLLGQRTGWRVNFSLVPIVTGLICCSLSDSSFHVIGFIAALMSNCVDCIQNVLTKRLLNRSYSTSQLQLYTSIIAVAMQLMFIFYNWMATPPDPVLEANKTDRSATFVFVLLVLDGMCFYIQSALAYMLMSLVSPVTHSVANCVKRALIIVLSIYRYGEDVTPLNWLGMVLVIFGVYVFNGASRFEREQATKGPIIAPATSTFVQTSTISSLSEIRIEKGR</sequence>
<dbReference type="Proteomes" id="UP000002640">
    <property type="component" value="Unassembled WGS sequence"/>
</dbReference>
<feature type="transmembrane region" description="Helical" evidence="5">
    <location>
        <begin position="89"/>
        <end position="109"/>
    </location>
</feature>
<evidence type="ECO:0000313" key="7">
    <source>
        <dbReference type="EMBL" id="EGZ17830.1"/>
    </source>
</evidence>
<keyword evidence="4 5" id="KW-0472">Membrane</keyword>
<dbReference type="EMBL" id="JH159154">
    <property type="protein sequence ID" value="EGZ17830.1"/>
    <property type="molecule type" value="Genomic_DNA"/>
</dbReference>
<dbReference type="SUPFAM" id="SSF103481">
    <property type="entry name" value="Multidrug resistance efflux transporter EmrE"/>
    <property type="match status" value="1"/>
</dbReference>
<reference evidence="7 8" key="1">
    <citation type="journal article" date="2006" name="Science">
        <title>Phytophthora genome sequences uncover evolutionary origins and mechanisms of pathogenesis.</title>
        <authorList>
            <person name="Tyler B.M."/>
            <person name="Tripathy S."/>
            <person name="Zhang X."/>
            <person name="Dehal P."/>
            <person name="Jiang R.H."/>
            <person name="Aerts A."/>
            <person name="Arredondo F.D."/>
            <person name="Baxter L."/>
            <person name="Bensasson D."/>
            <person name="Beynon J.L."/>
            <person name="Chapman J."/>
            <person name="Damasceno C.M."/>
            <person name="Dorrance A.E."/>
            <person name="Dou D."/>
            <person name="Dickerman A.W."/>
            <person name="Dubchak I.L."/>
            <person name="Garbelotto M."/>
            <person name="Gijzen M."/>
            <person name="Gordon S.G."/>
            <person name="Govers F."/>
            <person name="Grunwald N.J."/>
            <person name="Huang W."/>
            <person name="Ivors K.L."/>
            <person name="Jones R.W."/>
            <person name="Kamoun S."/>
            <person name="Krampis K."/>
            <person name="Lamour K.H."/>
            <person name="Lee M.K."/>
            <person name="McDonald W.H."/>
            <person name="Medina M."/>
            <person name="Meijer H.J."/>
            <person name="Nordberg E.K."/>
            <person name="Maclean D.J."/>
            <person name="Ospina-Giraldo M.D."/>
            <person name="Morris P.F."/>
            <person name="Phuntumart V."/>
            <person name="Putnam N.H."/>
            <person name="Rash S."/>
            <person name="Rose J.K."/>
            <person name="Sakihama Y."/>
            <person name="Salamov A.A."/>
            <person name="Savidor A."/>
            <person name="Scheuring C.F."/>
            <person name="Smith B.M."/>
            <person name="Sobral B.W."/>
            <person name="Terry A."/>
            <person name="Torto-Alalibo T.A."/>
            <person name="Win J."/>
            <person name="Xu Z."/>
            <person name="Zhang H."/>
            <person name="Grigoriev I.V."/>
            <person name="Rokhsar D.S."/>
            <person name="Boore J.L."/>
        </authorList>
    </citation>
    <scope>NUCLEOTIDE SEQUENCE [LARGE SCALE GENOMIC DNA]</scope>
    <source>
        <strain evidence="7 8">P6497</strain>
    </source>
</reference>
<dbReference type="GeneID" id="20646334"/>
<gene>
    <name evidence="7" type="ORF">PHYSODRAFT_331759</name>
</gene>
<feature type="domain" description="Sugar phosphate transporter" evidence="6">
    <location>
        <begin position="171"/>
        <end position="367"/>
    </location>
</feature>
<feature type="transmembrane region" description="Helical" evidence="5">
    <location>
        <begin position="254"/>
        <end position="274"/>
    </location>
</feature>
<evidence type="ECO:0000256" key="1">
    <source>
        <dbReference type="ARBA" id="ARBA00004141"/>
    </source>
</evidence>
<feature type="transmembrane region" description="Helical" evidence="5">
    <location>
        <begin position="294"/>
        <end position="315"/>
    </location>
</feature>
<evidence type="ECO:0000256" key="3">
    <source>
        <dbReference type="ARBA" id="ARBA00022989"/>
    </source>
</evidence>
<dbReference type="InParanoid" id="G4ZDI0"/>
<dbReference type="RefSeq" id="XP_009526888.1">
    <property type="nucleotide sequence ID" value="XM_009528593.1"/>
</dbReference>
<dbReference type="InterPro" id="IPR037185">
    <property type="entry name" value="EmrE-like"/>
</dbReference>
<dbReference type="KEGG" id="psoj:PHYSODRAFT_331759"/>
<dbReference type="InterPro" id="IPR050186">
    <property type="entry name" value="TPT_transporter"/>
</dbReference>
<evidence type="ECO:0000256" key="4">
    <source>
        <dbReference type="ARBA" id="ARBA00023136"/>
    </source>
</evidence>
<dbReference type="Gene3D" id="1.10.3730.20">
    <property type="match status" value="1"/>
</dbReference>
<dbReference type="Pfam" id="PF03151">
    <property type="entry name" value="TPT"/>
    <property type="match status" value="1"/>
</dbReference>
<evidence type="ECO:0000256" key="2">
    <source>
        <dbReference type="ARBA" id="ARBA00022692"/>
    </source>
</evidence>
<feature type="transmembrane region" description="Helical" evidence="5">
    <location>
        <begin position="351"/>
        <end position="369"/>
    </location>
</feature>
<feature type="transmembrane region" description="Helical" evidence="5">
    <location>
        <begin position="202"/>
        <end position="233"/>
    </location>
</feature>
<protein>
    <recommendedName>
        <fullName evidence="6">Sugar phosphate transporter domain-containing protein</fullName>
    </recommendedName>
</protein>
<organism evidence="7 8">
    <name type="scientific">Phytophthora sojae (strain P6497)</name>
    <name type="common">Soybean stem and root rot agent</name>
    <name type="synonym">Phytophthora megasperma f. sp. glycines</name>
    <dbReference type="NCBI Taxonomy" id="1094619"/>
    <lineage>
        <taxon>Eukaryota</taxon>
        <taxon>Sar</taxon>
        <taxon>Stramenopiles</taxon>
        <taxon>Oomycota</taxon>
        <taxon>Peronosporomycetes</taxon>
        <taxon>Peronosporales</taxon>
        <taxon>Peronosporaceae</taxon>
        <taxon>Phytophthora</taxon>
    </lineage>
</organism>
<feature type="transmembrane region" description="Helical" evidence="5">
    <location>
        <begin position="178"/>
        <end position="196"/>
    </location>
</feature>
<dbReference type="InterPro" id="IPR004853">
    <property type="entry name" value="Sugar_P_trans_dom"/>
</dbReference>
<keyword evidence="2 5" id="KW-0812">Transmembrane</keyword>
<keyword evidence="8" id="KW-1185">Reference proteome</keyword>
<evidence type="ECO:0000259" key="6">
    <source>
        <dbReference type="Pfam" id="PF03151"/>
    </source>
</evidence>
<feature type="transmembrane region" description="Helical" evidence="5">
    <location>
        <begin position="52"/>
        <end position="69"/>
    </location>
</feature>
<keyword evidence="3 5" id="KW-1133">Transmembrane helix</keyword>
<name>G4ZDI0_PHYSP</name>
<dbReference type="GO" id="GO:0016020">
    <property type="term" value="C:membrane"/>
    <property type="evidence" value="ECO:0007669"/>
    <property type="project" value="UniProtKB-SubCell"/>
</dbReference>
<feature type="transmembrane region" description="Helical" evidence="5">
    <location>
        <begin position="121"/>
        <end position="139"/>
    </location>
</feature>
<accession>G4ZDI0</accession>
<dbReference type="AlphaFoldDB" id="G4ZDI0"/>
<dbReference type="FunCoup" id="G4ZDI0">
    <property type="interactions" value="316"/>
</dbReference>
<evidence type="ECO:0000256" key="5">
    <source>
        <dbReference type="SAM" id="Phobius"/>
    </source>
</evidence>
<evidence type="ECO:0000313" key="8">
    <source>
        <dbReference type="Proteomes" id="UP000002640"/>
    </source>
</evidence>
<proteinExistence type="predicted"/>
<comment type="subcellular location">
    <subcellularLocation>
        <location evidence="1">Membrane</location>
        <topology evidence="1">Multi-pass membrane protein</topology>
    </subcellularLocation>
</comment>